<protein>
    <recommendedName>
        <fullName evidence="3">C2 domain-containing protein</fullName>
    </recommendedName>
</protein>
<dbReference type="SUPFAM" id="SSF49562">
    <property type="entry name" value="C2 domain (Calcium/lipid-binding domain, CaLB)"/>
    <property type="match status" value="1"/>
</dbReference>
<feature type="coiled-coil region" evidence="1">
    <location>
        <begin position="68"/>
        <end position="95"/>
    </location>
</feature>
<sequence length="296" mass="32837">MATFRRSMAAQAAFKQGHSDEAAFRHYLVQTGAMEELVQTLVHFGEKRSFSNLEECVANGADAPDIVAKHSTDDLEKLVADNARLKARLAQLEGSYEERVKRLSDNGLEEGLMLEVRNLRIAGGVPGMDAQSTGAGTSTDAYVELVAIKGGRTWNVKTSMIQNVVDSVEWAETTTMRLPTDIGKNFRLLIILWDHDQRSSPDVVARAQFVLGGRSGKFTGHLMELSPEVVTPEKFDTNVSFEWKLRTSFMRPEERTQVRPASAITREVTNANTQSWLMDDGHLTSPRARARPSSAK</sequence>
<accession>A0A7S2GG89</accession>
<evidence type="ECO:0000256" key="1">
    <source>
        <dbReference type="SAM" id="Coils"/>
    </source>
</evidence>
<evidence type="ECO:0000259" key="3">
    <source>
        <dbReference type="PROSITE" id="PS50004"/>
    </source>
</evidence>
<dbReference type="Gene3D" id="2.60.40.150">
    <property type="entry name" value="C2 domain"/>
    <property type="match status" value="1"/>
</dbReference>
<evidence type="ECO:0000313" key="4">
    <source>
        <dbReference type="EMBL" id="CAD9448471.1"/>
    </source>
</evidence>
<keyword evidence="1" id="KW-0175">Coiled coil</keyword>
<dbReference type="InterPro" id="IPR035892">
    <property type="entry name" value="C2_domain_sf"/>
</dbReference>
<organism evidence="4">
    <name type="scientific">Haptolina brevifila</name>
    <dbReference type="NCBI Taxonomy" id="156173"/>
    <lineage>
        <taxon>Eukaryota</taxon>
        <taxon>Haptista</taxon>
        <taxon>Haptophyta</taxon>
        <taxon>Prymnesiophyceae</taxon>
        <taxon>Prymnesiales</taxon>
        <taxon>Prymnesiaceae</taxon>
        <taxon>Haptolina</taxon>
    </lineage>
</organism>
<dbReference type="InterPro" id="IPR000008">
    <property type="entry name" value="C2_dom"/>
</dbReference>
<name>A0A7S2GG89_9EUKA</name>
<feature type="domain" description="C2" evidence="3">
    <location>
        <begin position="88"/>
        <end position="225"/>
    </location>
</feature>
<gene>
    <name evidence="4" type="ORF">CBRE1094_LOCUS15228</name>
</gene>
<dbReference type="EMBL" id="HBGU01027989">
    <property type="protein sequence ID" value="CAD9448471.1"/>
    <property type="molecule type" value="Transcribed_RNA"/>
</dbReference>
<dbReference type="AlphaFoldDB" id="A0A7S2GG89"/>
<dbReference type="PROSITE" id="PS50004">
    <property type="entry name" value="C2"/>
    <property type="match status" value="1"/>
</dbReference>
<feature type="region of interest" description="Disordered" evidence="2">
    <location>
        <begin position="275"/>
        <end position="296"/>
    </location>
</feature>
<reference evidence="4" key="1">
    <citation type="submission" date="2021-01" db="EMBL/GenBank/DDBJ databases">
        <authorList>
            <person name="Corre E."/>
            <person name="Pelletier E."/>
            <person name="Niang G."/>
            <person name="Scheremetjew M."/>
            <person name="Finn R."/>
            <person name="Kale V."/>
            <person name="Holt S."/>
            <person name="Cochrane G."/>
            <person name="Meng A."/>
            <person name="Brown T."/>
            <person name="Cohen L."/>
        </authorList>
    </citation>
    <scope>NUCLEOTIDE SEQUENCE</scope>
    <source>
        <strain evidence="4">UTEX LB 985</strain>
    </source>
</reference>
<proteinExistence type="predicted"/>
<evidence type="ECO:0000256" key="2">
    <source>
        <dbReference type="SAM" id="MobiDB-lite"/>
    </source>
</evidence>